<evidence type="ECO:0000256" key="4">
    <source>
        <dbReference type="ARBA" id="ARBA00022989"/>
    </source>
</evidence>
<name>A0AAQ3R530_9PEZI</name>
<evidence type="ECO:0000256" key="8">
    <source>
        <dbReference type="ARBA" id="ARBA00038159"/>
    </source>
</evidence>
<feature type="transmembrane region" description="Helical" evidence="11">
    <location>
        <begin position="604"/>
        <end position="628"/>
    </location>
</feature>
<evidence type="ECO:0000256" key="9">
    <source>
        <dbReference type="ARBA" id="ARBA00039865"/>
    </source>
</evidence>
<evidence type="ECO:0000256" key="7">
    <source>
        <dbReference type="ARBA" id="ARBA00037703"/>
    </source>
</evidence>
<dbReference type="InterPro" id="IPR051008">
    <property type="entry name" value="Telomere_Capping_Maintenance"/>
</dbReference>
<gene>
    <name evidence="13" type="ORF">R9X50_00063500</name>
</gene>
<evidence type="ECO:0000256" key="11">
    <source>
        <dbReference type="SAM" id="Phobius"/>
    </source>
</evidence>
<keyword evidence="5 11" id="KW-0472">Membrane</keyword>
<protein>
    <recommendedName>
        <fullName evidence="9">Maintenance of telomere capping protein 6</fullName>
    </recommendedName>
</protein>
<keyword evidence="14" id="KW-1185">Reference proteome</keyword>
<accession>A0AAQ3R530</accession>
<feature type="compositionally biased region" description="Polar residues" evidence="10">
    <location>
        <begin position="169"/>
        <end position="190"/>
    </location>
</feature>
<evidence type="ECO:0000256" key="6">
    <source>
        <dbReference type="ARBA" id="ARBA00023180"/>
    </source>
</evidence>
<dbReference type="InterPro" id="IPR057530">
    <property type="entry name" value="TIM-barrel_MTC6"/>
</dbReference>
<keyword evidence="2 11" id="KW-0812">Transmembrane</keyword>
<dbReference type="PANTHER" id="PTHR35518:SF2">
    <property type="entry name" value="MAINTENANCE OF TELOMERE CAPPING PROTEIN 6"/>
    <property type="match status" value="1"/>
</dbReference>
<sequence>MSYNPDPLAGPSGTNFIAWLSQRDLSQAVPINFVPQPGIALTPACFAHNVFEKGAAAKCFSNLLAIGFRRIHLDLYWDTTRQQWGFCPVQLGGNDGLPPATEASLPSVDKTSSVSLATTQLTAKDALDATETTLGHNDIVFRADSKTLSIPTVSLSSSAIQTSSPSTTVTLGLSASQTNSNRGTSTTSPQLVSTGEVLVQVGPYSCDGLVDFELFADVLSGHLEETETDLNATMKYVILNIHAAANISDPTGSAFEPDSDSLPTDSHLLTSILSQNLTEFLYTPTELLAQRADLNATGQWFSALLSSEPNEAYFTIDLSSGSLSTPDGWPSEGFVELQRAKRLLTGFGSIDPQMSAYNFDADAATIFPRGYLQSSPKVDLNPDGTISSGCFYQPNVNSVAGANNSWAYFALESTIESSGLQNALHTAGNLTNCGISPYLNTSLEQTTADVNLTPYREYADQSLWAWARGEPRNIVGTDEESYARCAALNITSGRLQVTNCGDFHNGACQSRNEPSSWKISGSAGSYTNINKACKHDTSFSIPHTALEMRHLLGTWTQARENSDVTRDSLLWVDFNDLDTMSCWVVGQNSKCPYLKAESDARRTVVVPTVAAIIVFVLAALTVFVKCAANRRNAHRGRRRAADGWDYEGVPS</sequence>
<dbReference type="EMBL" id="CP138580">
    <property type="protein sequence ID" value="WPG97853.1"/>
    <property type="molecule type" value="Genomic_DNA"/>
</dbReference>
<keyword evidence="4 11" id="KW-1133">Transmembrane helix</keyword>
<keyword evidence="3" id="KW-0732">Signal</keyword>
<dbReference type="AlphaFoldDB" id="A0AAQ3R530"/>
<evidence type="ECO:0000256" key="1">
    <source>
        <dbReference type="ARBA" id="ARBA00004479"/>
    </source>
</evidence>
<evidence type="ECO:0000256" key="10">
    <source>
        <dbReference type="SAM" id="MobiDB-lite"/>
    </source>
</evidence>
<evidence type="ECO:0000313" key="13">
    <source>
        <dbReference type="EMBL" id="WPG97853.1"/>
    </source>
</evidence>
<dbReference type="PANTHER" id="PTHR35518">
    <property type="entry name" value="MAINTENANCE OF TELOMOERE CAPPING"/>
    <property type="match status" value="1"/>
</dbReference>
<proteinExistence type="inferred from homology"/>
<dbReference type="Pfam" id="PF25506">
    <property type="entry name" value="TIM-barrel_MTC6"/>
    <property type="match status" value="1"/>
</dbReference>
<keyword evidence="6" id="KW-0325">Glycoprotein</keyword>
<evidence type="ECO:0000259" key="12">
    <source>
        <dbReference type="Pfam" id="PF25506"/>
    </source>
</evidence>
<evidence type="ECO:0000256" key="5">
    <source>
        <dbReference type="ARBA" id="ARBA00023136"/>
    </source>
</evidence>
<comment type="similarity">
    <text evidence="8">Belongs to the MTC6 family.</text>
</comment>
<evidence type="ECO:0000256" key="2">
    <source>
        <dbReference type="ARBA" id="ARBA00022692"/>
    </source>
</evidence>
<evidence type="ECO:0000313" key="14">
    <source>
        <dbReference type="Proteomes" id="UP001303373"/>
    </source>
</evidence>
<dbReference type="GO" id="GO:0016020">
    <property type="term" value="C:membrane"/>
    <property type="evidence" value="ECO:0007669"/>
    <property type="project" value="UniProtKB-SubCell"/>
</dbReference>
<reference evidence="13 14" key="1">
    <citation type="submission" date="2023-11" db="EMBL/GenBank/DDBJ databases">
        <title>An acidophilic fungus is an integral part of prey digestion in a carnivorous sundew plant.</title>
        <authorList>
            <person name="Tsai I.J."/>
        </authorList>
    </citation>
    <scope>NUCLEOTIDE SEQUENCE [LARGE SCALE GENOMIC DNA]</scope>
    <source>
        <strain evidence="13">169a</strain>
    </source>
</reference>
<comment type="function">
    <text evidence="7">May be involved in telomere capping.</text>
</comment>
<evidence type="ECO:0000256" key="3">
    <source>
        <dbReference type="ARBA" id="ARBA00022729"/>
    </source>
</evidence>
<feature type="region of interest" description="Disordered" evidence="10">
    <location>
        <begin position="163"/>
        <end position="190"/>
    </location>
</feature>
<dbReference type="Proteomes" id="UP001303373">
    <property type="component" value="Chromosome 1"/>
</dbReference>
<organism evidence="13 14">
    <name type="scientific">Acrodontium crateriforme</name>
    <dbReference type="NCBI Taxonomy" id="150365"/>
    <lineage>
        <taxon>Eukaryota</taxon>
        <taxon>Fungi</taxon>
        <taxon>Dikarya</taxon>
        <taxon>Ascomycota</taxon>
        <taxon>Pezizomycotina</taxon>
        <taxon>Dothideomycetes</taxon>
        <taxon>Dothideomycetidae</taxon>
        <taxon>Mycosphaerellales</taxon>
        <taxon>Teratosphaeriaceae</taxon>
        <taxon>Acrodontium</taxon>
    </lineage>
</organism>
<feature type="domain" description="MTC6 partial TIM-barrel" evidence="12">
    <location>
        <begin position="11"/>
        <end position="464"/>
    </location>
</feature>
<comment type="subcellular location">
    <subcellularLocation>
        <location evidence="1">Membrane</location>
        <topology evidence="1">Single-pass type I membrane protein</topology>
    </subcellularLocation>
</comment>